<evidence type="ECO:0000313" key="2">
    <source>
        <dbReference type="EMBL" id="HGC43240.1"/>
    </source>
</evidence>
<protein>
    <submittedName>
        <fullName evidence="2">YncE family protein</fullName>
    </submittedName>
</protein>
<feature type="chain" id="PRO_5035264165" evidence="1">
    <location>
        <begin position="24"/>
        <end position="395"/>
    </location>
</feature>
<dbReference type="AlphaFoldDB" id="A0A8J4HD93"/>
<gene>
    <name evidence="2" type="ORF">ENY07_08495</name>
</gene>
<name>A0A8J4HD93_9PROT</name>
<dbReference type="PANTHER" id="PTHR47197:SF3">
    <property type="entry name" value="DIHYDRO-HEME D1 DEHYDROGENASE"/>
    <property type="match status" value="1"/>
</dbReference>
<accession>A0A8J4HD93</accession>
<dbReference type="InterPro" id="IPR051200">
    <property type="entry name" value="Host-pathogen_enzymatic-act"/>
</dbReference>
<comment type="caution">
    <text evidence="2">The sequence shown here is derived from an EMBL/GenBank/DDBJ whole genome shotgun (WGS) entry which is preliminary data.</text>
</comment>
<dbReference type="Pfam" id="PF10282">
    <property type="entry name" value="Lactonase"/>
    <property type="match status" value="1"/>
</dbReference>
<dbReference type="InterPro" id="IPR019405">
    <property type="entry name" value="Lactonase_7-beta_prop"/>
</dbReference>
<feature type="signal peptide" evidence="1">
    <location>
        <begin position="1"/>
        <end position="23"/>
    </location>
</feature>
<dbReference type="Gene3D" id="2.130.10.10">
    <property type="entry name" value="YVTN repeat-like/Quinoprotein amine dehydrogenase"/>
    <property type="match status" value="2"/>
</dbReference>
<dbReference type="SUPFAM" id="SSF51004">
    <property type="entry name" value="C-terminal (heme d1) domain of cytochrome cd1-nitrite reductase"/>
    <property type="match status" value="1"/>
</dbReference>
<organism evidence="2">
    <name type="scientific">Acidicaldus sp</name>
    <dbReference type="NCBI Taxonomy" id="1872105"/>
    <lineage>
        <taxon>Bacteria</taxon>
        <taxon>Pseudomonadati</taxon>
        <taxon>Pseudomonadota</taxon>
        <taxon>Alphaproteobacteria</taxon>
        <taxon>Acetobacterales</taxon>
        <taxon>Acetobacteraceae</taxon>
        <taxon>Acidicaldus</taxon>
    </lineage>
</organism>
<dbReference type="InterPro" id="IPR015943">
    <property type="entry name" value="WD40/YVTN_repeat-like_dom_sf"/>
</dbReference>
<dbReference type="PANTHER" id="PTHR47197">
    <property type="entry name" value="PROTEIN NIRF"/>
    <property type="match status" value="1"/>
</dbReference>
<proteinExistence type="predicted"/>
<evidence type="ECO:0000256" key="1">
    <source>
        <dbReference type="SAM" id="SignalP"/>
    </source>
</evidence>
<keyword evidence="1" id="KW-0732">Signal</keyword>
<dbReference type="InterPro" id="IPR011048">
    <property type="entry name" value="Haem_d1_sf"/>
</dbReference>
<reference evidence="2" key="1">
    <citation type="journal article" date="2020" name="mSystems">
        <title>Genome- and Community-Level Interaction Insights into Carbon Utilization and Element Cycling Functions of Hydrothermarchaeota in Hydrothermal Sediment.</title>
        <authorList>
            <person name="Zhou Z."/>
            <person name="Liu Y."/>
            <person name="Xu W."/>
            <person name="Pan J."/>
            <person name="Luo Z.H."/>
            <person name="Li M."/>
        </authorList>
    </citation>
    <scope>NUCLEOTIDE SEQUENCE</scope>
    <source>
        <strain evidence="2">SpSt-997</strain>
    </source>
</reference>
<sequence length="395" mass="40757">MRSLLAAGVALAALLGLARAAAAADFALSANDNHTTIIDGKPLGIRNALPDTLSVIDLQSSPPRLVSSIDVPFSDIGPPMALAIAADASFALVTSSTRAEAKSADGTAPDDRLSVVDLTVSPPRVAQSLHAGLGASAVRISPDGKIALVANRFEGTISIFRVTGHHLDPVGKFSLDNAKSQPVGIVFSHDGSFILVSRLADHMVSLLHVSGTTLSLDPRPITTGVTPDTIDTNPAGTLAAVSNIGRGDGDVDTVSLIDLQATPPRTIDTIAVPSGPEAVKFSPDGKYLAVNCINGTLKPAHTPFFNTGGVLGLYAVQKPDAKGLTTAGTMLRKVAETGDGGWTQGVAFSRDGRLILVQNMREHEIQVFRWHGGKLIPGVTIAVPGGPAAIATPWP</sequence>
<dbReference type="EMBL" id="DTQM01000170">
    <property type="protein sequence ID" value="HGC43240.1"/>
    <property type="molecule type" value="Genomic_DNA"/>
</dbReference>